<sequence length="148" mass="16360">MIEKIKAIRGKTDASLALIKEALEEAGGDELKALAILRQKGIAKASKKKDRALTAGLIDGYIHMGKVGVLIEVLTETDFVAKNEKFRAFVHDVCMQIASANPKNIDELLGQEYIKDDSRLVKDLLDQTISTIGENIKIKQFTRYSLGE</sequence>
<feature type="domain" description="Translation elongation factor EFTs/EF1B dimerisation" evidence="7">
    <location>
        <begin position="68"/>
        <end position="145"/>
    </location>
</feature>
<comment type="similarity">
    <text evidence="1 6">Belongs to the EF-Ts family.</text>
</comment>
<evidence type="ECO:0000256" key="6">
    <source>
        <dbReference type="HAMAP-Rule" id="MF_00050"/>
    </source>
</evidence>
<dbReference type="HAMAP" id="MF_00050">
    <property type="entry name" value="EF_Ts"/>
    <property type="match status" value="1"/>
</dbReference>
<keyword evidence="6" id="KW-0963">Cytoplasm</keyword>
<evidence type="ECO:0000256" key="2">
    <source>
        <dbReference type="ARBA" id="ARBA00016956"/>
    </source>
</evidence>
<proteinExistence type="inferred from homology"/>
<name>A0A2M7CIN9_9BACT</name>
<protein>
    <recommendedName>
        <fullName evidence="2 6">Elongation factor Ts</fullName>
        <shortName evidence="6">EF-Ts</shortName>
    </recommendedName>
</protein>
<dbReference type="SUPFAM" id="SSF54713">
    <property type="entry name" value="Elongation factor Ts (EF-Ts), dimerisation domain"/>
    <property type="match status" value="1"/>
</dbReference>
<keyword evidence="4 6" id="KW-0648">Protein biosynthesis</keyword>
<dbReference type="InterPro" id="IPR014039">
    <property type="entry name" value="Transl_elong_EFTs/EF1B_dimer"/>
</dbReference>
<evidence type="ECO:0000256" key="5">
    <source>
        <dbReference type="ARBA" id="ARBA00025453"/>
    </source>
</evidence>
<dbReference type="InterPro" id="IPR036402">
    <property type="entry name" value="EF-Ts_dimer_sf"/>
</dbReference>
<evidence type="ECO:0000313" key="9">
    <source>
        <dbReference type="Proteomes" id="UP000229966"/>
    </source>
</evidence>
<evidence type="ECO:0000256" key="1">
    <source>
        <dbReference type="ARBA" id="ARBA00005532"/>
    </source>
</evidence>
<dbReference type="AlphaFoldDB" id="A0A2M7CIN9"/>
<dbReference type="SUPFAM" id="SSF46934">
    <property type="entry name" value="UBA-like"/>
    <property type="match status" value="1"/>
</dbReference>
<dbReference type="EMBL" id="PEUM01000033">
    <property type="protein sequence ID" value="PIV25507.1"/>
    <property type="molecule type" value="Genomic_DNA"/>
</dbReference>
<dbReference type="InterPro" id="IPR001816">
    <property type="entry name" value="Transl_elong_EFTs/EF1B"/>
</dbReference>
<comment type="caution">
    <text evidence="8">The sequence shown here is derived from an EMBL/GenBank/DDBJ whole genome shotgun (WGS) entry which is preliminary data.</text>
</comment>
<dbReference type="Pfam" id="PF00889">
    <property type="entry name" value="EF_TS"/>
    <property type="match status" value="1"/>
</dbReference>
<evidence type="ECO:0000313" key="8">
    <source>
        <dbReference type="EMBL" id="PIV25507.1"/>
    </source>
</evidence>
<evidence type="ECO:0000256" key="4">
    <source>
        <dbReference type="ARBA" id="ARBA00022917"/>
    </source>
</evidence>
<dbReference type="GO" id="GO:0003746">
    <property type="term" value="F:translation elongation factor activity"/>
    <property type="evidence" value="ECO:0007669"/>
    <property type="project" value="UniProtKB-UniRule"/>
</dbReference>
<accession>A0A2M7CIN9</accession>
<dbReference type="InterPro" id="IPR009060">
    <property type="entry name" value="UBA-like_sf"/>
</dbReference>
<evidence type="ECO:0000256" key="3">
    <source>
        <dbReference type="ARBA" id="ARBA00022768"/>
    </source>
</evidence>
<gene>
    <name evidence="6" type="primary">tsf</name>
    <name evidence="8" type="ORF">COS38_01260</name>
</gene>
<dbReference type="PANTHER" id="PTHR11741:SF10">
    <property type="entry name" value="POLYPROTEIN OF EF-TS, CHLOROPLASTIC"/>
    <property type="match status" value="1"/>
</dbReference>
<comment type="function">
    <text evidence="5 6">Associates with the EF-Tu.GDP complex and induces the exchange of GDP to GTP. It remains bound to the aminoacyl-tRNA.EF-Tu.GTP complex up to the GTP hydrolysis stage on the ribosome.</text>
</comment>
<feature type="region of interest" description="Involved in Mg(2+) ion dislocation from EF-Tu" evidence="6">
    <location>
        <begin position="77"/>
        <end position="80"/>
    </location>
</feature>
<reference evidence="9" key="1">
    <citation type="submission" date="2017-09" db="EMBL/GenBank/DDBJ databases">
        <title>Depth-based differentiation of microbial function through sediment-hosted aquifers and enrichment of novel symbionts in the deep terrestrial subsurface.</title>
        <authorList>
            <person name="Probst A.J."/>
            <person name="Ladd B."/>
            <person name="Jarett J.K."/>
            <person name="Geller-Mcgrath D.E."/>
            <person name="Sieber C.M.K."/>
            <person name="Emerson J.B."/>
            <person name="Anantharaman K."/>
            <person name="Thomas B.C."/>
            <person name="Malmstrom R."/>
            <person name="Stieglmeier M."/>
            <person name="Klingl A."/>
            <person name="Woyke T."/>
            <person name="Ryan C.M."/>
            <person name="Banfield J.F."/>
        </authorList>
    </citation>
    <scope>NUCLEOTIDE SEQUENCE [LARGE SCALE GENOMIC DNA]</scope>
</reference>
<dbReference type="Gene3D" id="1.10.8.10">
    <property type="entry name" value="DNA helicase RuvA subunit, C-terminal domain"/>
    <property type="match status" value="1"/>
</dbReference>
<keyword evidence="3 6" id="KW-0251">Elongation factor</keyword>
<dbReference type="Gene3D" id="3.30.479.20">
    <property type="entry name" value="Elongation factor Ts, dimerisation domain"/>
    <property type="match status" value="1"/>
</dbReference>
<comment type="subcellular location">
    <subcellularLocation>
        <location evidence="6">Cytoplasm</location>
    </subcellularLocation>
</comment>
<dbReference type="GO" id="GO:0005737">
    <property type="term" value="C:cytoplasm"/>
    <property type="evidence" value="ECO:0007669"/>
    <property type="project" value="UniProtKB-SubCell"/>
</dbReference>
<evidence type="ECO:0000259" key="7">
    <source>
        <dbReference type="Pfam" id="PF00889"/>
    </source>
</evidence>
<dbReference type="Proteomes" id="UP000229966">
    <property type="component" value="Unassembled WGS sequence"/>
</dbReference>
<organism evidence="8 9">
    <name type="scientific">Candidatus Berkelbacteria bacterium CG03_land_8_20_14_0_80_40_36</name>
    <dbReference type="NCBI Taxonomy" id="1974509"/>
    <lineage>
        <taxon>Bacteria</taxon>
        <taxon>Candidatus Berkelbacteria</taxon>
    </lineage>
</organism>
<dbReference type="PANTHER" id="PTHR11741">
    <property type="entry name" value="ELONGATION FACTOR TS"/>
    <property type="match status" value="1"/>
</dbReference>